<protein>
    <submittedName>
        <fullName evidence="5">Peptidase_M23 domain-containing protein</fullName>
    </submittedName>
</protein>
<reference evidence="5" key="1">
    <citation type="submission" date="2016-06" db="UniProtKB">
        <authorList>
            <consortium name="WormBaseParasite"/>
        </authorList>
    </citation>
    <scope>IDENTIFICATION</scope>
</reference>
<evidence type="ECO:0000313" key="4">
    <source>
        <dbReference type="Proteomes" id="UP000267606"/>
    </source>
</evidence>
<evidence type="ECO:0000256" key="1">
    <source>
        <dbReference type="SAM" id="MobiDB-lite"/>
    </source>
</evidence>
<dbReference type="Proteomes" id="UP000267606">
    <property type="component" value="Unassembled WGS sequence"/>
</dbReference>
<dbReference type="EMBL" id="UZAJ01040614">
    <property type="protein sequence ID" value="VDP15594.1"/>
    <property type="molecule type" value="Genomic_DNA"/>
</dbReference>
<sequence>MFAHAARNPQPTATNCGSMLNNIRQSEGSGNYSTNTGNGYYGAYQMGRSALIDVGYMRGDGTWTGKNGINSLEDYLNTPSAQDAAFLEYGNRNLTYLGNYQQYIGQTINGVTVTRGGLIAGSHLVGAGGLKDWLTSGGSCTGRAVDGNGTCAGTYVAENQVNETCSGDEVAAGGGGSCLSAHPVQSPVVFSEYGAWNRPGAGSGNGWHRGSDIYPQGAQGQASTNQPLFAAHDGKLSVGSMGVKVTGSQFRTLYLHSYSRPDPKDVSAGEEIAKIGDNQSAGKPHLHFEVQVPASAVKASKCVPGSSTDDCVFPVGGGKRDPNGYATSDALSSASPNTWYYVNPERYLKERVPVVGMAAVRAGRSQSLPNTCTPGQDVAETPTSSGDSDNSAAMAGGEGTYMTSGGSAAANADKDLRSLAINMTRQNALELRAAASLAQNLEGRTDIFSGGALVASPEIAFADGYVGHWLRVITAEGEEPDPKNNEGCEAFLRSDEYDPDESAAANLTITPHRMETDEEGSDVTGVVEFGRTEGGRTPFSIKAEHEYSVVGRKGFIEQHDSNYISITIHDVQLDEQGSVGDVVMRYCRQR</sequence>
<dbReference type="CDD" id="cd12797">
    <property type="entry name" value="M23_peptidase"/>
    <property type="match status" value="1"/>
</dbReference>
<dbReference type="Gene3D" id="1.10.530.10">
    <property type="match status" value="1"/>
</dbReference>
<reference evidence="3 4" key="2">
    <citation type="submission" date="2018-11" db="EMBL/GenBank/DDBJ databases">
        <authorList>
            <consortium name="Pathogen Informatics"/>
        </authorList>
    </citation>
    <scope>NUCLEOTIDE SEQUENCE [LARGE SCALE GENOMIC DNA]</scope>
</reference>
<feature type="compositionally biased region" description="Polar residues" evidence="1">
    <location>
        <begin position="365"/>
        <end position="374"/>
    </location>
</feature>
<accession>A0A183I321</accession>
<dbReference type="SUPFAM" id="SSF51261">
    <property type="entry name" value="Duplicated hybrid motif"/>
    <property type="match status" value="1"/>
</dbReference>
<feature type="domain" description="M23ase beta-sheet core" evidence="2">
    <location>
        <begin position="217"/>
        <end position="297"/>
    </location>
</feature>
<evidence type="ECO:0000313" key="3">
    <source>
        <dbReference type="EMBL" id="VDP15594.1"/>
    </source>
</evidence>
<dbReference type="AlphaFoldDB" id="A0A183I321"/>
<proteinExistence type="predicted"/>
<dbReference type="SUPFAM" id="SSF53955">
    <property type="entry name" value="Lysozyme-like"/>
    <property type="match status" value="1"/>
</dbReference>
<keyword evidence="4" id="KW-1185">Reference proteome</keyword>
<dbReference type="InterPro" id="IPR023346">
    <property type="entry name" value="Lysozyme-like_dom_sf"/>
</dbReference>
<organism evidence="5">
    <name type="scientific">Onchocerca flexuosa</name>
    <dbReference type="NCBI Taxonomy" id="387005"/>
    <lineage>
        <taxon>Eukaryota</taxon>
        <taxon>Metazoa</taxon>
        <taxon>Ecdysozoa</taxon>
        <taxon>Nematoda</taxon>
        <taxon>Chromadorea</taxon>
        <taxon>Rhabditida</taxon>
        <taxon>Spirurina</taxon>
        <taxon>Spiruromorpha</taxon>
        <taxon>Filarioidea</taxon>
        <taxon>Onchocercidae</taxon>
        <taxon>Onchocerca</taxon>
    </lineage>
</organism>
<gene>
    <name evidence="3" type="ORF">OFLC_LOCUS14133</name>
</gene>
<dbReference type="WBParaSite" id="OFLC_0001414101-mRNA-1">
    <property type="protein sequence ID" value="OFLC_0001414101-mRNA-1"/>
    <property type="gene ID" value="OFLC_0001414101"/>
</dbReference>
<name>A0A183I321_9BILA</name>
<dbReference type="Gene3D" id="2.70.70.10">
    <property type="entry name" value="Glucose Permease (Domain IIA)"/>
    <property type="match status" value="1"/>
</dbReference>
<feature type="region of interest" description="Disordered" evidence="1">
    <location>
        <begin position="365"/>
        <end position="390"/>
    </location>
</feature>
<dbReference type="InterPro" id="IPR011055">
    <property type="entry name" value="Dup_hybrid_motif"/>
</dbReference>
<feature type="compositionally biased region" description="Polar residues" evidence="1">
    <location>
        <begin position="381"/>
        <end position="390"/>
    </location>
</feature>
<dbReference type="InterPro" id="IPR016047">
    <property type="entry name" value="M23ase_b-sheet_dom"/>
</dbReference>
<evidence type="ECO:0000313" key="5">
    <source>
        <dbReference type="WBParaSite" id="OFLC_0001414101-mRNA-1"/>
    </source>
</evidence>
<dbReference type="Pfam" id="PF01551">
    <property type="entry name" value="Peptidase_M23"/>
    <property type="match status" value="1"/>
</dbReference>
<evidence type="ECO:0000259" key="2">
    <source>
        <dbReference type="Pfam" id="PF01551"/>
    </source>
</evidence>